<feature type="transmembrane region" description="Helical" evidence="20">
    <location>
        <begin position="242"/>
        <end position="260"/>
    </location>
</feature>
<evidence type="ECO:0000313" key="23">
    <source>
        <dbReference type="EMBL" id="SER17911.1"/>
    </source>
</evidence>
<proteinExistence type="inferred from homology"/>
<evidence type="ECO:0000256" key="12">
    <source>
        <dbReference type="ARBA" id="ARBA00023136"/>
    </source>
</evidence>
<keyword evidence="7 18" id="KW-0808">Transferase</keyword>
<dbReference type="PRINTS" id="PR00864">
    <property type="entry name" value="PREPILNPTASE"/>
</dbReference>
<keyword evidence="9 18" id="KW-0812">Transmembrane</keyword>
<evidence type="ECO:0000256" key="20">
    <source>
        <dbReference type="SAM" id="Phobius"/>
    </source>
</evidence>
<dbReference type="GO" id="GO:0004190">
    <property type="term" value="F:aspartic-type endopeptidase activity"/>
    <property type="evidence" value="ECO:0007669"/>
    <property type="project" value="UniProtKB-EC"/>
</dbReference>
<evidence type="ECO:0000256" key="13">
    <source>
        <dbReference type="ARBA" id="ARBA00023268"/>
    </source>
</evidence>
<keyword evidence="8" id="KW-0949">S-adenosyl-L-methionine</keyword>
<dbReference type="OrthoDB" id="9789291at2"/>
<evidence type="ECO:0000313" key="24">
    <source>
        <dbReference type="Proteomes" id="UP000198749"/>
    </source>
</evidence>
<comment type="subcellular location">
    <subcellularLocation>
        <location evidence="1">Cell inner membrane</location>
        <topology evidence="1">Multi-pass membrane protein</topology>
    </subcellularLocation>
    <subcellularLocation>
        <location evidence="18">Cell membrane</location>
        <topology evidence="18">Multi-pass membrane protein</topology>
    </subcellularLocation>
</comment>
<dbReference type="STRING" id="355243.SAMN03080615_04225"/>
<evidence type="ECO:0000256" key="16">
    <source>
        <dbReference type="ARBA" id="ARBA00071870"/>
    </source>
</evidence>
<dbReference type="GO" id="GO:0005886">
    <property type="term" value="C:plasma membrane"/>
    <property type="evidence" value="ECO:0007669"/>
    <property type="project" value="UniProtKB-SubCell"/>
</dbReference>
<evidence type="ECO:0000259" key="22">
    <source>
        <dbReference type="Pfam" id="PF06750"/>
    </source>
</evidence>
<dbReference type="Proteomes" id="UP000198749">
    <property type="component" value="Unassembled WGS sequence"/>
</dbReference>
<dbReference type="GO" id="GO:0006465">
    <property type="term" value="P:signal peptide processing"/>
    <property type="evidence" value="ECO:0007669"/>
    <property type="project" value="TreeGrafter"/>
</dbReference>
<keyword evidence="11 20" id="KW-1133">Transmembrane helix</keyword>
<keyword evidence="10 18" id="KW-0378">Hydrolase</keyword>
<feature type="domain" description="Prepilin type IV endopeptidase peptidase" evidence="21">
    <location>
        <begin position="146"/>
        <end position="254"/>
    </location>
</feature>
<dbReference type="RefSeq" id="WP_091362099.1">
    <property type="nucleotide sequence ID" value="NZ_AP025284.1"/>
</dbReference>
<dbReference type="InterPro" id="IPR010627">
    <property type="entry name" value="Prepilin_pept_A24_N"/>
</dbReference>
<keyword evidence="24" id="KW-1185">Reference proteome</keyword>
<evidence type="ECO:0000256" key="15">
    <source>
        <dbReference type="ARBA" id="ARBA00067082"/>
    </source>
</evidence>
<evidence type="ECO:0000256" key="5">
    <source>
        <dbReference type="ARBA" id="ARBA00022603"/>
    </source>
</evidence>
<dbReference type="GO" id="GO:0032259">
    <property type="term" value="P:methylation"/>
    <property type="evidence" value="ECO:0007669"/>
    <property type="project" value="UniProtKB-KW"/>
</dbReference>
<comment type="function">
    <text evidence="18">Plays an essential role in type IV pili and type II pseudopili formation by proteolytically removing the leader sequence from substrate proteins and subsequently monomethylating the alpha-amino group of the newly exposed N-terminal phenylalanine.</text>
</comment>
<evidence type="ECO:0000256" key="9">
    <source>
        <dbReference type="ARBA" id="ARBA00022692"/>
    </source>
</evidence>
<dbReference type="FunFam" id="1.20.120.1220:FF:000001">
    <property type="entry name" value="Type 4 prepilin-like proteins leader peptide-processing enzyme"/>
    <property type="match status" value="1"/>
</dbReference>
<keyword evidence="6 18" id="KW-0645">Protease</keyword>
<dbReference type="PANTHER" id="PTHR30487:SF0">
    <property type="entry name" value="PREPILIN LEADER PEPTIDASE_N-METHYLTRANSFERASE-RELATED"/>
    <property type="match status" value="1"/>
</dbReference>
<feature type="transmembrane region" description="Helical" evidence="20">
    <location>
        <begin position="12"/>
        <end position="32"/>
    </location>
</feature>
<feature type="transmembrane region" description="Helical" evidence="20">
    <location>
        <begin position="116"/>
        <end position="134"/>
    </location>
</feature>
<feature type="transmembrane region" description="Helical" evidence="20">
    <location>
        <begin position="169"/>
        <end position="186"/>
    </location>
</feature>
<keyword evidence="5 18" id="KW-0489">Methyltransferase</keyword>
<keyword evidence="12 20" id="KW-0472">Membrane</keyword>
<evidence type="ECO:0000256" key="7">
    <source>
        <dbReference type="ARBA" id="ARBA00022679"/>
    </source>
</evidence>
<evidence type="ECO:0000256" key="14">
    <source>
        <dbReference type="ARBA" id="ARBA00050401"/>
    </source>
</evidence>
<protein>
    <recommendedName>
        <fullName evidence="16 18">Prepilin leader peptidase/N-methyltransferase</fullName>
        <ecNumber evidence="18">2.1.1.-</ecNumber>
        <ecNumber evidence="15 18">3.4.23.43</ecNumber>
    </recommendedName>
</protein>
<feature type="transmembrane region" description="Helical" evidence="20">
    <location>
        <begin position="272"/>
        <end position="294"/>
    </location>
</feature>
<sequence length="299" mass="33009">MMFELIAADTWLSLSLTFVFALMVGSFLNVVIHRLPQMMEREWQLMAAEAAEAAETRDPEAQETPAEPSPPFNLAQPASTCPNCGHLIHWYENIPLISYFLILGGKCSGCKTRISLRYPLIELVTALISAFIVWQFGFNPVAFAAIFFSWCLIALTAIDIDHQLLPDKITLPLLWIGLIINSFGYFTTLPSALWGAVLGYLSLWSVYWLFKLATGKEGMGYGDFKLLAALGAWAGADMLPLIILASSLIGAIIGGIMIAFSRQQSQTPIPFGPYLAGAGWIALLWGDELTSWYLHLLNL</sequence>
<dbReference type="InterPro" id="IPR050882">
    <property type="entry name" value="Prepilin_peptidase/N-MTase"/>
</dbReference>
<evidence type="ECO:0000256" key="10">
    <source>
        <dbReference type="ARBA" id="ARBA00022801"/>
    </source>
</evidence>
<feature type="region of interest" description="Disordered" evidence="19">
    <location>
        <begin position="54"/>
        <end position="73"/>
    </location>
</feature>
<feature type="domain" description="Prepilin peptidase A24 N-terminal" evidence="22">
    <location>
        <begin position="19"/>
        <end position="136"/>
    </location>
</feature>
<organism evidence="23 24">
    <name type="scientific">Amphritea atlantica</name>
    <dbReference type="NCBI Taxonomy" id="355243"/>
    <lineage>
        <taxon>Bacteria</taxon>
        <taxon>Pseudomonadati</taxon>
        <taxon>Pseudomonadota</taxon>
        <taxon>Gammaproteobacteria</taxon>
        <taxon>Oceanospirillales</taxon>
        <taxon>Oceanospirillaceae</taxon>
        <taxon>Amphritea</taxon>
    </lineage>
</organism>
<evidence type="ECO:0000256" key="1">
    <source>
        <dbReference type="ARBA" id="ARBA00004429"/>
    </source>
</evidence>
<evidence type="ECO:0000256" key="8">
    <source>
        <dbReference type="ARBA" id="ARBA00022691"/>
    </source>
</evidence>
<reference evidence="24" key="1">
    <citation type="submission" date="2016-10" db="EMBL/GenBank/DDBJ databases">
        <authorList>
            <person name="Varghese N."/>
            <person name="Submissions S."/>
        </authorList>
    </citation>
    <scope>NUCLEOTIDE SEQUENCE [LARGE SCALE GENOMIC DNA]</scope>
    <source>
        <strain evidence="24">DSM 18887</strain>
    </source>
</reference>
<dbReference type="GO" id="GO:0008168">
    <property type="term" value="F:methyltransferase activity"/>
    <property type="evidence" value="ECO:0007669"/>
    <property type="project" value="UniProtKB-KW"/>
</dbReference>
<feature type="transmembrane region" description="Helical" evidence="20">
    <location>
        <begin position="140"/>
        <end position="157"/>
    </location>
</feature>
<evidence type="ECO:0000256" key="19">
    <source>
        <dbReference type="SAM" id="MobiDB-lite"/>
    </source>
</evidence>
<dbReference type="EC" id="2.1.1.-" evidence="18"/>
<dbReference type="Pfam" id="PF06750">
    <property type="entry name" value="A24_N_bact"/>
    <property type="match status" value="1"/>
</dbReference>
<comment type="similarity">
    <text evidence="2 17">Belongs to the peptidase A24 family.</text>
</comment>
<evidence type="ECO:0000259" key="21">
    <source>
        <dbReference type="Pfam" id="PF01478"/>
    </source>
</evidence>
<dbReference type="EMBL" id="FOGB01000021">
    <property type="protein sequence ID" value="SER17911.1"/>
    <property type="molecule type" value="Genomic_DNA"/>
</dbReference>
<evidence type="ECO:0000256" key="2">
    <source>
        <dbReference type="ARBA" id="ARBA00005801"/>
    </source>
</evidence>
<keyword evidence="4" id="KW-0997">Cell inner membrane</keyword>
<keyword evidence="3" id="KW-1003">Cell membrane</keyword>
<dbReference type="InterPro" id="IPR000045">
    <property type="entry name" value="Prepilin_IV_endopep_pep"/>
</dbReference>
<dbReference type="AlphaFoldDB" id="A0A1H9M2M7"/>
<dbReference type="InterPro" id="IPR014032">
    <property type="entry name" value="Peptidase_A24A_bac"/>
</dbReference>
<accession>A0A1H9M2M7</accession>
<dbReference type="PANTHER" id="PTHR30487">
    <property type="entry name" value="TYPE 4 PREPILIN-LIKE PROTEINS LEADER PEPTIDE-PROCESSING ENZYME"/>
    <property type="match status" value="1"/>
</dbReference>
<gene>
    <name evidence="23" type="ORF">SAMN03080615_04225</name>
</gene>
<evidence type="ECO:0000256" key="3">
    <source>
        <dbReference type="ARBA" id="ARBA00022475"/>
    </source>
</evidence>
<keyword evidence="13 18" id="KW-0511">Multifunctional enzyme</keyword>
<evidence type="ECO:0000256" key="4">
    <source>
        <dbReference type="ARBA" id="ARBA00022519"/>
    </source>
</evidence>
<name>A0A1H9M2M7_9GAMM</name>
<comment type="catalytic activity">
    <reaction evidence="14 18">
        <text>Typically cleaves a -Gly-|-Phe- bond to release an N-terminal, basic peptide of 5-8 residues from type IV prepilin, and then N-methylates the new N-terminal amino group, the methyl donor being S-adenosyl-L-methionine.</text>
        <dbReference type="EC" id="3.4.23.43"/>
    </reaction>
</comment>
<dbReference type="Gene3D" id="1.20.120.1220">
    <property type="match status" value="1"/>
</dbReference>
<dbReference type="Pfam" id="PF01478">
    <property type="entry name" value="Peptidase_A24"/>
    <property type="match status" value="1"/>
</dbReference>
<evidence type="ECO:0000256" key="6">
    <source>
        <dbReference type="ARBA" id="ARBA00022670"/>
    </source>
</evidence>
<evidence type="ECO:0000256" key="17">
    <source>
        <dbReference type="RuleBase" id="RU003793"/>
    </source>
</evidence>
<evidence type="ECO:0000256" key="18">
    <source>
        <dbReference type="RuleBase" id="RU003794"/>
    </source>
</evidence>
<evidence type="ECO:0000256" key="11">
    <source>
        <dbReference type="ARBA" id="ARBA00022989"/>
    </source>
</evidence>
<dbReference type="EC" id="3.4.23.43" evidence="15 18"/>